<evidence type="ECO:0000256" key="1">
    <source>
        <dbReference type="ARBA" id="ARBA00004123"/>
    </source>
</evidence>
<feature type="region of interest" description="Disordered" evidence="6">
    <location>
        <begin position="427"/>
        <end position="460"/>
    </location>
</feature>
<dbReference type="SUPFAM" id="SSF56019">
    <property type="entry name" value="The spindle assembly checkpoint protein mad2"/>
    <property type="match status" value="1"/>
</dbReference>
<dbReference type="GO" id="GO:0005694">
    <property type="term" value="C:chromosome"/>
    <property type="evidence" value="ECO:0007669"/>
    <property type="project" value="UniProtKB-SubCell"/>
</dbReference>
<dbReference type="Proteomes" id="UP000027195">
    <property type="component" value="Unassembled WGS sequence"/>
</dbReference>
<accession>A0A067MYJ7</accession>
<keyword evidence="3" id="KW-0158">Chromosome</keyword>
<name>A0A067MYJ7_BOTB1</name>
<dbReference type="Gene3D" id="3.30.900.10">
    <property type="entry name" value="HORMA domain"/>
    <property type="match status" value="1"/>
</dbReference>
<evidence type="ECO:0000256" key="4">
    <source>
        <dbReference type="ARBA" id="ARBA00023242"/>
    </source>
</evidence>
<dbReference type="PANTHER" id="PTHR48225">
    <property type="entry name" value="HORMA DOMAIN-CONTAINING PROTEIN 1"/>
    <property type="match status" value="1"/>
</dbReference>
<dbReference type="STRING" id="930990.A0A067MYJ7"/>
<dbReference type="EMBL" id="KL198018">
    <property type="protein sequence ID" value="KDQ19765.1"/>
    <property type="molecule type" value="Genomic_DNA"/>
</dbReference>
<evidence type="ECO:0000313" key="9">
    <source>
        <dbReference type="Proteomes" id="UP000027195"/>
    </source>
</evidence>
<dbReference type="InParanoid" id="A0A067MYJ7"/>
<dbReference type="InterPro" id="IPR011011">
    <property type="entry name" value="Znf_FYVE_PHD"/>
</dbReference>
<dbReference type="SUPFAM" id="SSF57903">
    <property type="entry name" value="FYVE/PHD zinc finger"/>
    <property type="match status" value="1"/>
</dbReference>
<feature type="domain" description="HORMA" evidence="7">
    <location>
        <begin position="11"/>
        <end position="252"/>
    </location>
</feature>
<dbReference type="InterPro" id="IPR036570">
    <property type="entry name" value="HORMA_dom_sf"/>
</dbReference>
<dbReference type="PANTHER" id="PTHR48225:SF7">
    <property type="entry name" value="MEIOSIS-SPECIFIC PROTEIN HOP1"/>
    <property type="match status" value="1"/>
</dbReference>
<feature type="compositionally biased region" description="Basic and acidic residues" evidence="6">
    <location>
        <begin position="289"/>
        <end position="302"/>
    </location>
</feature>
<sequence length="707" mass="77192">MQQQETQVSSRQSLEVVQALIKSAFGCITYLRGLLPDDNFQDGCLSASDDSSCFLSGELGASSRSHNQMKVKVVKKGFSTEADQLLNYLEGGIFDALEKQYLRSFVFAIYLDPDDPNNIIEAYTFSFAYCNVPGTDVTVPIMSIDSRARSLSVGSMNPKSPSLREVKASVKTLVRNLISFTQMMEVLPKQRYANFKVFYYDHTPEDYEPPYFVAGDSTKDKFFFTTHSPEEKVEKMSTGTVSTPFHAVGLHVASIASIIPSAQDDSGTFAGMATSSKSKSALASAAEEEASRAEEAESQARDAELRKVVWNADLPANSLLDMDLEEEPLGVRDDEGNVVTIDPASKCEIAEGEHMYSGVEESIPANAHVANEFSHLLDEQGGSTQVMETQPIEQSSSPMAPPLEDPSEDILSMIGLQRLTIEEVIPDSQPSVSPGSAVKAEPTTPAKQTSAASGAGKRVTRSKAQKAAEDVVECDCGVQTEDEACCLCEAGCNRWFHVWCMGYHSADDSRFPEAFSCFHCRVRDDPNSGLLTEEQIEEKVTKLKELALFRKAIKIVTVEGLPATSVAFKKRLGVELAVASQIWKRLEVEGFIAAEDSQAEIQTTTKARTKTRRAHKKVKMVVVKTRGARLVLEKYFQPGGDVEAELLGLATLVGAKLPPHTETITAGPELSQSQSSAESIEVPTPPETAEMSPVPILYRSFRVLTPL</sequence>
<evidence type="ECO:0000256" key="2">
    <source>
        <dbReference type="ARBA" id="ARBA00004286"/>
    </source>
</evidence>
<dbReference type="GO" id="GO:0051598">
    <property type="term" value="P:meiotic recombination checkpoint signaling"/>
    <property type="evidence" value="ECO:0007669"/>
    <property type="project" value="TreeGrafter"/>
</dbReference>
<dbReference type="AlphaFoldDB" id="A0A067MYJ7"/>
<proteinExistence type="predicted"/>
<evidence type="ECO:0000256" key="6">
    <source>
        <dbReference type="SAM" id="MobiDB-lite"/>
    </source>
</evidence>
<dbReference type="InterPro" id="IPR003511">
    <property type="entry name" value="HORMA_dom"/>
</dbReference>
<dbReference type="Gene3D" id="3.30.40.10">
    <property type="entry name" value="Zinc/RING finger domain, C3HC4 (zinc finger)"/>
    <property type="match status" value="1"/>
</dbReference>
<organism evidence="8 9">
    <name type="scientific">Botryobasidium botryosum (strain FD-172 SS1)</name>
    <dbReference type="NCBI Taxonomy" id="930990"/>
    <lineage>
        <taxon>Eukaryota</taxon>
        <taxon>Fungi</taxon>
        <taxon>Dikarya</taxon>
        <taxon>Basidiomycota</taxon>
        <taxon>Agaricomycotina</taxon>
        <taxon>Agaricomycetes</taxon>
        <taxon>Cantharellales</taxon>
        <taxon>Botryobasidiaceae</taxon>
        <taxon>Botryobasidium</taxon>
    </lineage>
</organism>
<dbReference type="OrthoDB" id="1928087at2759"/>
<evidence type="ECO:0000313" key="8">
    <source>
        <dbReference type="EMBL" id="KDQ19765.1"/>
    </source>
</evidence>
<evidence type="ECO:0000256" key="3">
    <source>
        <dbReference type="ARBA" id="ARBA00022454"/>
    </source>
</evidence>
<dbReference type="HOGENOM" id="CLU_014668_0_0_1"/>
<dbReference type="Pfam" id="PF02301">
    <property type="entry name" value="HORMA"/>
    <property type="match status" value="1"/>
</dbReference>
<feature type="region of interest" description="Disordered" evidence="6">
    <location>
        <begin position="661"/>
        <end position="691"/>
    </location>
</feature>
<dbReference type="InterPro" id="IPR051294">
    <property type="entry name" value="HORMA_MeioticProgression"/>
</dbReference>
<reference evidence="9" key="1">
    <citation type="journal article" date="2014" name="Proc. Natl. Acad. Sci. U.S.A.">
        <title>Extensive sampling of basidiomycete genomes demonstrates inadequacy of the white-rot/brown-rot paradigm for wood decay fungi.</title>
        <authorList>
            <person name="Riley R."/>
            <person name="Salamov A.A."/>
            <person name="Brown D.W."/>
            <person name="Nagy L.G."/>
            <person name="Floudas D."/>
            <person name="Held B.W."/>
            <person name="Levasseur A."/>
            <person name="Lombard V."/>
            <person name="Morin E."/>
            <person name="Otillar R."/>
            <person name="Lindquist E.A."/>
            <person name="Sun H."/>
            <person name="LaButti K.M."/>
            <person name="Schmutz J."/>
            <person name="Jabbour D."/>
            <person name="Luo H."/>
            <person name="Baker S.E."/>
            <person name="Pisabarro A.G."/>
            <person name="Walton J.D."/>
            <person name="Blanchette R.A."/>
            <person name="Henrissat B."/>
            <person name="Martin F."/>
            <person name="Cullen D."/>
            <person name="Hibbett D.S."/>
            <person name="Grigoriev I.V."/>
        </authorList>
    </citation>
    <scope>NUCLEOTIDE SEQUENCE [LARGE SCALE GENOMIC DNA]</scope>
    <source>
        <strain evidence="9">FD-172 SS1</strain>
    </source>
</reference>
<keyword evidence="4" id="KW-0539">Nucleus</keyword>
<feature type="region of interest" description="Disordered" evidence="6">
    <location>
        <begin position="280"/>
        <end position="302"/>
    </location>
</feature>
<keyword evidence="9" id="KW-1185">Reference proteome</keyword>
<evidence type="ECO:0000259" key="7">
    <source>
        <dbReference type="PROSITE" id="PS50815"/>
    </source>
</evidence>
<dbReference type="GO" id="GO:0005634">
    <property type="term" value="C:nucleus"/>
    <property type="evidence" value="ECO:0007669"/>
    <property type="project" value="UniProtKB-SubCell"/>
</dbReference>
<evidence type="ECO:0000256" key="5">
    <source>
        <dbReference type="ARBA" id="ARBA00023254"/>
    </source>
</evidence>
<dbReference type="PROSITE" id="PS50815">
    <property type="entry name" value="HORMA"/>
    <property type="match status" value="1"/>
</dbReference>
<dbReference type="InterPro" id="IPR013083">
    <property type="entry name" value="Znf_RING/FYVE/PHD"/>
</dbReference>
<protein>
    <recommendedName>
        <fullName evidence="7">HORMA domain-containing protein</fullName>
    </recommendedName>
</protein>
<keyword evidence="5" id="KW-0469">Meiosis</keyword>
<dbReference type="GO" id="GO:0007130">
    <property type="term" value="P:synaptonemal complex assembly"/>
    <property type="evidence" value="ECO:0007669"/>
    <property type="project" value="TreeGrafter"/>
</dbReference>
<comment type="subcellular location">
    <subcellularLocation>
        <location evidence="2">Chromosome</location>
    </subcellularLocation>
    <subcellularLocation>
        <location evidence="1">Nucleus</location>
    </subcellularLocation>
</comment>
<gene>
    <name evidence="8" type="ORF">BOTBODRAFT_376535</name>
</gene>